<keyword evidence="1" id="KW-0805">Transcription regulation</keyword>
<gene>
    <name evidence="6" type="ORF">J0M35_11025</name>
</gene>
<accession>A0A8J7TMJ9</accession>
<dbReference type="PANTHER" id="PTHR30055:SF234">
    <property type="entry name" value="HTH-TYPE TRANSCRIPTIONAL REGULATOR BETI"/>
    <property type="match status" value="1"/>
</dbReference>
<evidence type="ECO:0000256" key="4">
    <source>
        <dbReference type="PROSITE-ProRule" id="PRU00335"/>
    </source>
</evidence>
<dbReference type="AlphaFoldDB" id="A0A8J7TMJ9"/>
<keyword evidence="2 4" id="KW-0238">DNA-binding</keyword>
<dbReference type="GO" id="GO:0000976">
    <property type="term" value="F:transcription cis-regulatory region binding"/>
    <property type="evidence" value="ECO:0007669"/>
    <property type="project" value="TreeGrafter"/>
</dbReference>
<organism evidence="6 7">
    <name type="scientific">Candidatus Obscuribacter phosphatis</name>
    <dbReference type="NCBI Taxonomy" id="1906157"/>
    <lineage>
        <taxon>Bacteria</taxon>
        <taxon>Bacillati</taxon>
        <taxon>Candidatus Melainabacteria</taxon>
        <taxon>Candidatus Obscuribacterales</taxon>
        <taxon>Candidatus Obscuribacteraceae</taxon>
        <taxon>Candidatus Obscuribacter</taxon>
    </lineage>
</organism>
<keyword evidence="3" id="KW-0804">Transcription</keyword>
<evidence type="ECO:0000313" key="6">
    <source>
        <dbReference type="EMBL" id="MBN8660890.1"/>
    </source>
</evidence>
<dbReference type="EMBL" id="JAFLCK010000014">
    <property type="protein sequence ID" value="MBN8660890.1"/>
    <property type="molecule type" value="Genomic_DNA"/>
</dbReference>
<dbReference type="PRINTS" id="PR00455">
    <property type="entry name" value="HTHTETR"/>
</dbReference>
<dbReference type="InterPro" id="IPR009057">
    <property type="entry name" value="Homeodomain-like_sf"/>
</dbReference>
<evidence type="ECO:0000256" key="3">
    <source>
        <dbReference type="ARBA" id="ARBA00023163"/>
    </source>
</evidence>
<dbReference type="InterPro" id="IPR001647">
    <property type="entry name" value="HTH_TetR"/>
</dbReference>
<comment type="caution">
    <text evidence="6">The sequence shown here is derived from an EMBL/GenBank/DDBJ whole genome shotgun (WGS) entry which is preliminary data.</text>
</comment>
<dbReference type="PROSITE" id="PS50977">
    <property type="entry name" value="HTH_TETR_2"/>
    <property type="match status" value="1"/>
</dbReference>
<feature type="DNA-binding region" description="H-T-H motif" evidence="4">
    <location>
        <begin position="39"/>
        <end position="58"/>
    </location>
</feature>
<dbReference type="SUPFAM" id="SSF46689">
    <property type="entry name" value="Homeodomain-like"/>
    <property type="match status" value="1"/>
</dbReference>
<dbReference type="PANTHER" id="PTHR30055">
    <property type="entry name" value="HTH-TYPE TRANSCRIPTIONAL REGULATOR RUTR"/>
    <property type="match status" value="1"/>
</dbReference>
<reference evidence="6" key="1">
    <citation type="submission" date="2021-02" db="EMBL/GenBank/DDBJ databases">
        <title>Genome-Resolved Metagenomics of a Microbial Community Performing Photosynthetic Biological Nutrient Removal.</title>
        <authorList>
            <person name="Mcdaniel E.A."/>
        </authorList>
    </citation>
    <scope>NUCLEOTIDE SEQUENCE</scope>
    <source>
        <strain evidence="6">UWPOB_OBS1</strain>
    </source>
</reference>
<dbReference type="Pfam" id="PF00440">
    <property type="entry name" value="TetR_N"/>
    <property type="match status" value="1"/>
</dbReference>
<dbReference type="Gene3D" id="1.10.357.10">
    <property type="entry name" value="Tetracycline Repressor, domain 2"/>
    <property type="match status" value="1"/>
</dbReference>
<evidence type="ECO:0000313" key="7">
    <source>
        <dbReference type="Proteomes" id="UP000664277"/>
    </source>
</evidence>
<evidence type="ECO:0000256" key="2">
    <source>
        <dbReference type="ARBA" id="ARBA00023125"/>
    </source>
</evidence>
<dbReference type="InterPro" id="IPR050109">
    <property type="entry name" value="HTH-type_TetR-like_transc_reg"/>
</dbReference>
<proteinExistence type="predicted"/>
<sequence length="192" mass="21156">MSEKSITIGRRERKRLETRQQILTAAASLFATRGYENTSIDDIAALADIARGTVFYNFDSKESIVFELRVQAWGQFAAAALDKQQSGLKAIDCISQMILHCVKWCEDNPELAKVFFIPKGPLPEALIPSQLIEAAQHEGSLRADLDPEWLGHLFTFLILHGQGLSTSGSFGQSGSEPHINKWTQSLLSGIAP</sequence>
<name>A0A8J7TMJ9_9BACT</name>
<evidence type="ECO:0000259" key="5">
    <source>
        <dbReference type="PROSITE" id="PS50977"/>
    </source>
</evidence>
<evidence type="ECO:0000256" key="1">
    <source>
        <dbReference type="ARBA" id="ARBA00023015"/>
    </source>
</evidence>
<feature type="domain" description="HTH tetR-type" evidence="5">
    <location>
        <begin position="16"/>
        <end position="76"/>
    </location>
</feature>
<dbReference type="GO" id="GO:0003700">
    <property type="term" value="F:DNA-binding transcription factor activity"/>
    <property type="evidence" value="ECO:0007669"/>
    <property type="project" value="TreeGrafter"/>
</dbReference>
<dbReference type="Proteomes" id="UP000664277">
    <property type="component" value="Unassembled WGS sequence"/>
</dbReference>
<protein>
    <submittedName>
        <fullName evidence="6">TetR/AcrR family transcriptional regulator</fullName>
    </submittedName>
</protein>